<proteinExistence type="predicted"/>
<accession>A0A246FFP8</accession>
<organism evidence="1 2">
    <name type="scientific">Hymenobacter amundsenii</name>
    <dbReference type="NCBI Taxonomy" id="2006685"/>
    <lineage>
        <taxon>Bacteria</taxon>
        <taxon>Pseudomonadati</taxon>
        <taxon>Bacteroidota</taxon>
        <taxon>Cytophagia</taxon>
        <taxon>Cytophagales</taxon>
        <taxon>Hymenobacteraceae</taxon>
        <taxon>Hymenobacter</taxon>
    </lineage>
</organism>
<comment type="caution">
    <text evidence="1">The sequence shown here is derived from an EMBL/GenBank/DDBJ whole genome shotgun (WGS) entry which is preliminary data.</text>
</comment>
<sequence length="149" mass="16463">MLMKFSFRDGCFVLVGTAIGALATVASVSPREGGPPPDFVPPRIYFVDTLKTQLSETSFQHTFALAVRQRLARLPPAPSRAALQAVIRDAEEHLSIDSMATVIHASLKGYQIVVRPYSLQNSDDDFYLLQNDSISCLRPIPITYITKSH</sequence>
<dbReference type="EMBL" id="NIRR01000083">
    <property type="protein sequence ID" value="OWP61342.1"/>
    <property type="molecule type" value="Genomic_DNA"/>
</dbReference>
<dbReference type="Proteomes" id="UP000197277">
    <property type="component" value="Unassembled WGS sequence"/>
</dbReference>
<dbReference type="RefSeq" id="WP_088466204.1">
    <property type="nucleotide sequence ID" value="NZ_NIRR01000083.1"/>
</dbReference>
<protein>
    <submittedName>
        <fullName evidence="1">Uncharacterized protein</fullName>
    </submittedName>
</protein>
<evidence type="ECO:0000313" key="1">
    <source>
        <dbReference type="EMBL" id="OWP61342.1"/>
    </source>
</evidence>
<dbReference type="AlphaFoldDB" id="A0A246FFP8"/>
<evidence type="ECO:0000313" key="2">
    <source>
        <dbReference type="Proteomes" id="UP000197277"/>
    </source>
</evidence>
<name>A0A246FFP8_9BACT</name>
<reference evidence="1 2" key="1">
    <citation type="submission" date="2017-06" db="EMBL/GenBank/DDBJ databases">
        <title>Hymenobacter amundsenii sp. nov. isolated from regoliths in Antarctica.</title>
        <authorList>
            <person name="Sedlacek I."/>
            <person name="Kralova S."/>
            <person name="Pantucek R."/>
            <person name="Svec P."/>
            <person name="Holochova P."/>
            <person name="Stankova E."/>
            <person name="Vrbovska V."/>
            <person name="Busse H.-J."/>
        </authorList>
    </citation>
    <scope>NUCLEOTIDE SEQUENCE [LARGE SCALE GENOMIC DNA]</scope>
    <source>
        <strain evidence="1 2">CCM 8682</strain>
    </source>
</reference>
<keyword evidence="2" id="KW-1185">Reference proteome</keyword>
<gene>
    <name evidence="1" type="ORF">CDA63_19925</name>
</gene>